<proteinExistence type="predicted"/>
<evidence type="ECO:0000313" key="1">
    <source>
        <dbReference type="EMBL" id="SFV63890.1"/>
    </source>
</evidence>
<sequence>MRYFGLMSLMATMLFADFTMIYKMDGKINEIVEYKDAKNVKLSYTVDGEDDNFTDIGQYLIDGRRYSVLREDGNLTYMDIDKVEQKTDELTQELNLSDDKCKAIIEKPFFKVLKKGGEKIVAGIKGEVWEVESQEDGEKYREEIVVTNNPELVDAMTKSFRVLKKFGEGPYGREIGSDEESMMFVEKGYVLLSAEGIRFVELRHDKIPDDTIKLPKDAVDSMKNLPKFTEEEREEGKKILKDAIEEELCIPDK</sequence>
<name>A0A1W1CDF5_9ZZZZ</name>
<evidence type="ECO:0008006" key="2">
    <source>
        <dbReference type="Google" id="ProtNLM"/>
    </source>
</evidence>
<protein>
    <recommendedName>
        <fullName evidence="2">DUF4412 domain-containing protein</fullName>
    </recommendedName>
</protein>
<gene>
    <name evidence="1" type="ORF">MNB_SV-6-229</name>
</gene>
<reference evidence="1" key="1">
    <citation type="submission" date="2016-10" db="EMBL/GenBank/DDBJ databases">
        <authorList>
            <person name="de Groot N.N."/>
        </authorList>
    </citation>
    <scope>NUCLEOTIDE SEQUENCE</scope>
</reference>
<organism evidence="1">
    <name type="scientific">hydrothermal vent metagenome</name>
    <dbReference type="NCBI Taxonomy" id="652676"/>
    <lineage>
        <taxon>unclassified sequences</taxon>
        <taxon>metagenomes</taxon>
        <taxon>ecological metagenomes</taxon>
    </lineage>
</organism>
<dbReference type="EMBL" id="FPHC01000069">
    <property type="protein sequence ID" value="SFV63890.1"/>
    <property type="molecule type" value="Genomic_DNA"/>
</dbReference>
<dbReference type="AlphaFoldDB" id="A0A1W1CDF5"/>
<accession>A0A1W1CDF5</accession>